<dbReference type="PANTHER" id="PTHR35563:SF2">
    <property type="entry name" value="BARREL METAL-DEPENDENT HYDROLASE, PUTATIVE (AFU_ORTHOLOGUE AFUA_1G16240)-RELATED"/>
    <property type="match status" value="1"/>
</dbReference>
<accession>A0A009PFG2</accession>
<dbReference type="EMBL" id="JEXD01000018">
    <property type="protein sequence ID" value="EXC06964.1"/>
    <property type="molecule type" value="Genomic_DNA"/>
</dbReference>
<organism evidence="2 3">
    <name type="scientific">Acinetobacter baumannii 625974</name>
    <dbReference type="NCBI Taxonomy" id="1310607"/>
    <lineage>
        <taxon>Bacteria</taxon>
        <taxon>Pseudomonadati</taxon>
        <taxon>Pseudomonadota</taxon>
        <taxon>Gammaproteobacteria</taxon>
        <taxon>Moraxellales</taxon>
        <taxon>Moraxellaceae</taxon>
        <taxon>Acinetobacter</taxon>
        <taxon>Acinetobacter calcoaceticus/baumannii complex</taxon>
    </lineage>
</organism>
<comment type="caution">
    <text evidence="2">The sequence shown here is derived from an EMBL/GenBank/DDBJ whole genome shotgun (WGS) entry which is preliminary data.</text>
</comment>
<evidence type="ECO:0000313" key="2">
    <source>
        <dbReference type="EMBL" id="EXC06964.1"/>
    </source>
</evidence>
<dbReference type="InterPro" id="IPR006680">
    <property type="entry name" value="Amidohydro-rel"/>
</dbReference>
<feature type="domain" description="Amidohydrolase-related" evidence="1">
    <location>
        <begin position="6"/>
        <end position="269"/>
    </location>
</feature>
<protein>
    <submittedName>
        <fullName evidence="2">Amidohydrolase family protein</fullName>
    </submittedName>
</protein>
<dbReference type="AlphaFoldDB" id="A0A009PFG2"/>
<dbReference type="Pfam" id="PF04909">
    <property type="entry name" value="Amidohydro_2"/>
    <property type="match status" value="1"/>
</dbReference>
<evidence type="ECO:0000313" key="3">
    <source>
        <dbReference type="Proteomes" id="UP000021108"/>
    </source>
</evidence>
<proteinExistence type="predicted"/>
<keyword evidence="2" id="KW-0378">Hydrolase</keyword>
<sequence>MKMNCIDTHAHVFSTQDHSIETARYAPDYDATVQSFISHLDEHNFTDGVLVQPSFLGTNNQAMLNAIQQYPDRLKGIAVVQHTTTFDELVNLKAQGIVGVRLNLFGLNPPALNTPDWQKFLRNVESLNWQVELHAPPKYLVQLLPQLNEYSFDVVIDHFGRVDPVKGIEDPDYQKFLSLLNVKQHWIKVSGFYRLGATPNNINIAKQAYNIFKEKGFLQKLIWGSDWPHTQHESLITYEDAIKAFKQIVFDKHEQCLILNQNPTELFGFSRT</sequence>
<dbReference type="InterPro" id="IPR052358">
    <property type="entry name" value="Aro_Compnd_Degr_Hydrolases"/>
</dbReference>
<dbReference type="GO" id="GO:0016787">
    <property type="term" value="F:hydrolase activity"/>
    <property type="evidence" value="ECO:0007669"/>
    <property type="project" value="UniProtKB-KW"/>
</dbReference>
<dbReference type="Proteomes" id="UP000021108">
    <property type="component" value="Unassembled WGS sequence"/>
</dbReference>
<dbReference type="PANTHER" id="PTHR35563">
    <property type="entry name" value="BARREL METAL-DEPENDENT HYDROLASE, PUTATIVE (AFU_ORTHOLOGUE AFUA_1G16240)-RELATED"/>
    <property type="match status" value="1"/>
</dbReference>
<name>A0A009PFG2_ACIBA</name>
<dbReference type="PATRIC" id="fig|1310607.3.peg.2217"/>
<dbReference type="SUPFAM" id="SSF51556">
    <property type="entry name" value="Metallo-dependent hydrolases"/>
    <property type="match status" value="1"/>
</dbReference>
<evidence type="ECO:0000259" key="1">
    <source>
        <dbReference type="Pfam" id="PF04909"/>
    </source>
</evidence>
<gene>
    <name evidence="2" type="ORF">J506_2287</name>
</gene>
<dbReference type="InterPro" id="IPR032466">
    <property type="entry name" value="Metal_Hydrolase"/>
</dbReference>
<dbReference type="Gene3D" id="3.20.20.140">
    <property type="entry name" value="Metal-dependent hydrolases"/>
    <property type="match status" value="1"/>
</dbReference>
<reference evidence="2 3" key="1">
    <citation type="submission" date="2014-02" db="EMBL/GenBank/DDBJ databases">
        <title>Comparative genomics and transcriptomics to identify genetic mechanisms underlying the emergence of carbapenem resistant Acinetobacter baumannii (CRAb).</title>
        <authorList>
            <person name="Harris A.D."/>
            <person name="Johnson K.J."/>
            <person name="George J."/>
            <person name="Shefchek K."/>
            <person name="Daugherty S.C."/>
            <person name="Parankush S."/>
            <person name="Sadzewicz L."/>
            <person name="Tallon L."/>
            <person name="Sengamalay N."/>
            <person name="Hazen T.H."/>
            <person name="Rasko D.A."/>
        </authorList>
    </citation>
    <scope>NUCLEOTIDE SEQUENCE [LARGE SCALE GENOMIC DNA]</scope>
    <source>
        <strain evidence="2 3">625974</strain>
    </source>
</reference>